<dbReference type="InterPro" id="IPR027417">
    <property type="entry name" value="P-loop_NTPase"/>
</dbReference>
<dbReference type="eggNOG" id="COG0714">
    <property type="taxonomic scope" value="Bacteria"/>
</dbReference>
<feature type="domain" description="ATPase AAA-3" evidence="1">
    <location>
        <begin position="43"/>
        <end position="171"/>
    </location>
</feature>
<evidence type="ECO:0000259" key="1">
    <source>
        <dbReference type="Pfam" id="PF07726"/>
    </source>
</evidence>
<gene>
    <name evidence="3" type="ORF">L21SP2_0712</name>
</gene>
<dbReference type="PIRSF" id="PIRSF002849">
    <property type="entry name" value="AAA_ATPase_chaperone_MoxR_prd"/>
    <property type="match status" value="1"/>
</dbReference>
<feature type="domain" description="ChlI/MoxR AAA lid" evidence="2">
    <location>
        <begin position="237"/>
        <end position="301"/>
    </location>
</feature>
<name>V5WEB2_9SPIO</name>
<dbReference type="PANTHER" id="PTHR42759">
    <property type="entry name" value="MOXR FAMILY PROTEIN"/>
    <property type="match status" value="1"/>
</dbReference>
<dbReference type="GO" id="GO:0016887">
    <property type="term" value="F:ATP hydrolysis activity"/>
    <property type="evidence" value="ECO:0007669"/>
    <property type="project" value="InterPro"/>
</dbReference>
<evidence type="ECO:0000259" key="2">
    <source>
        <dbReference type="Pfam" id="PF17863"/>
    </source>
</evidence>
<keyword evidence="4" id="KW-1185">Reference proteome</keyword>
<dbReference type="SUPFAM" id="SSF52540">
    <property type="entry name" value="P-loop containing nucleoside triphosphate hydrolases"/>
    <property type="match status" value="1"/>
</dbReference>
<accession>V5WEB2</accession>
<dbReference type="RefSeq" id="WP_024267068.1">
    <property type="nucleotide sequence ID" value="NC_023035.1"/>
</dbReference>
<dbReference type="OrthoDB" id="9808397at2"/>
<reference evidence="3 4" key="1">
    <citation type="journal article" date="2015" name="Stand. Genomic Sci.">
        <title>Complete genome sequence and description of Salinispira pacifica gen. nov., sp. nov., a novel spirochaete isolated form a hypersaline microbial mat.</title>
        <authorList>
            <person name="Ben Hania W."/>
            <person name="Joseph M."/>
            <person name="Schumann P."/>
            <person name="Bunk B."/>
            <person name="Fiebig A."/>
            <person name="Sproer C."/>
            <person name="Klenk H.P."/>
            <person name="Fardeau M.L."/>
            <person name="Spring S."/>
        </authorList>
    </citation>
    <scope>NUCLEOTIDE SEQUENCE [LARGE SCALE GENOMIC DNA]</scope>
    <source>
        <strain evidence="3 4">L21-RPul-D2</strain>
    </source>
</reference>
<organism evidence="3 4">
    <name type="scientific">Salinispira pacifica</name>
    <dbReference type="NCBI Taxonomy" id="1307761"/>
    <lineage>
        <taxon>Bacteria</taxon>
        <taxon>Pseudomonadati</taxon>
        <taxon>Spirochaetota</taxon>
        <taxon>Spirochaetia</taxon>
        <taxon>Spirochaetales</taxon>
        <taxon>Spirochaetaceae</taxon>
        <taxon>Salinispira</taxon>
    </lineage>
</organism>
<evidence type="ECO:0000313" key="4">
    <source>
        <dbReference type="Proteomes" id="UP000018680"/>
    </source>
</evidence>
<dbReference type="EMBL" id="CP006939">
    <property type="protein sequence ID" value="AHC14137.1"/>
    <property type="molecule type" value="Genomic_DNA"/>
</dbReference>
<dbReference type="CDD" id="cd00009">
    <property type="entry name" value="AAA"/>
    <property type="match status" value="1"/>
</dbReference>
<dbReference type="PANTHER" id="PTHR42759:SF5">
    <property type="entry name" value="METHANOL DEHYDROGENASE REGULATOR"/>
    <property type="match status" value="1"/>
</dbReference>
<protein>
    <submittedName>
        <fullName evidence="3">Methanol dehydrogenase regulatory protein</fullName>
    </submittedName>
</protein>
<proteinExistence type="predicted"/>
<dbReference type="Pfam" id="PF07726">
    <property type="entry name" value="AAA_3"/>
    <property type="match status" value="1"/>
</dbReference>
<evidence type="ECO:0000313" key="3">
    <source>
        <dbReference type="EMBL" id="AHC14137.1"/>
    </source>
</evidence>
<dbReference type="InterPro" id="IPR041628">
    <property type="entry name" value="ChlI/MoxR_AAA_lid"/>
</dbReference>
<dbReference type="HOGENOM" id="CLU_034716_2_0_12"/>
<dbReference type="AlphaFoldDB" id="V5WEB2"/>
<sequence length="323" mass="35705">MSESSPGMVKALYEELENSIMKVFVGTGDSIRPVILGFLSGMHVLLEDIPGVGKTTLALALARSSGLDFGRIQFTPDLLPGDIIGMTVWDPDSRDFRFKAGAVNHQFILADEINRASERTQSALLEAMAEGQLSVEGEKHPLPQPFFVIATQNPITFAGTFMLPESQTDRFGVSTALGYPGEDHEKTILRRFRESNPLETLTAVCTPREILQAREEISRVELAENVEEYIIGICSRTRKGGRYRLGVSPRGSIHLMRAAQAEAAAHGRDFVIPEDVSRAAGYVLPHRVRLSSDPRNSQIDEHHMISQTLREQKVPHVPVGRHS</sequence>
<dbReference type="PATRIC" id="fig|1307761.3.peg.712"/>
<dbReference type="Gene3D" id="1.10.8.80">
    <property type="entry name" value="Magnesium chelatase subunit I, C-Terminal domain"/>
    <property type="match status" value="1"/>
</dbReference>
<dbReference type="InterPro" id="IPR011703">
    <property type="entry name" value="ATPase_AAA-3"/>
</dbReference>
<dbReference type="STRING" id="1307761.L21SP2_0712"/>
<dbReference type="Pfam" id="PF17863">
    <property type="entry name" value="AAA_lid_2"/>
    <property type="match status" value="1"/>
</dbReference>
<dbReference type="InterPro" id="IPR050764">
    <property type="entry name" value="CbbQ/NirQ/NorQ/GpvN"/>
</dbReference>
<dbReference type="Proteomes" id="UP000018680">
    <property type="component" value="Chromosome"/>
</dbReference>
<dbReference type="GO" id="GO:0005524">
    <property type="term" value="F:ATP binding"/>
    <property type="evidence" value="ECO:0007669"/>
    <property type="project" value="InterPro"/>
</dbReference>
<dbReference type="KEGG" id="slr:L21SP2_0712"/>
<dbReference type="Gene3D" id="3.40.50.300">
    <property type="entry name" value="P-loop containing nucleotide triphosphate hydrolases"/>
    <property type="match status" value="1"/>
</dbReference>